<organism evidence="1 2">
    <name type="scientific">Lepeophtheirus salmonis</name>
    <name type="common">Salmon louse</name>
    <name type="synonym">Caligus salmonis</name>
    <dbReference type="NCBI Taxonomy" id="72036"/>
    <lineage>
        <taxon>Eukaryota</taxon>
        <taxon>Metazoa</taxon>
        <taxon>Ecdysozoa</taxon>
        <taxon>Arthropoda</taxon>
        <taxon>Crustacea</taxon>
        <taxon>Multicrustacea</taxon>
        <taxon>Hexanauplia</taxon>
        <taxon>Copepoda</taxon>
        <taxon>Siphonostomatoida</taxon>
        <taxon>Caligidae</taxon>
        <taxon>Lepeophtheirus</taxon>
    </lineage>
</organism>
<reference evidence="1" key="1">
    <citation type="submission" date="2021-02" db="EMBL/GenBank/DDBJ databases">
        <authorList>
            <person name="Bekaert M."/>
        </authorList>
    </citation>
    <scope>NUCLEOTIDE SEQUENCE</scope>
    <source>
        <strain evidence="1">IoA-00</strain>
    </source>
</reference>
<dbReference type="AlphaFoldDB" id="A0A7R8H5Z1"/>
<dbReference type="PANTHER" id="PTHR47501">
    <property type="entry name" value="TRANSPOSASE-RELATED"/>
    <property type="match status" value="1"/>
</dbReference>
<protein>
    <submittedName>
        <fullName evidence="1">(salmon louse) hypothetical protein</fullName>
    </submittedName>
</protein>
<name>A0A7R8H5Z1_LEPSM</name>
<evidence type="ECO:0000313" key="2">
    <source>
        <dbReference type="Proteomes" id="UP000675881"/>
    </source>
</evidence>
<accession>A0A7R8H5Z1</accession>
<evidence type="ECO:0000313" key="1">
    <source>
        <dbReference type="EMBL" id="CAF2876195.1"/>
    </source>
</evidence>
<proteinExistence type="predicted"/>
<keyword evidence="2" id="KW-1185">Reference proteome</keyword>
<dbReference type="SUPFAM" id="SSF53098">
    <property type="entry name" value="Ribonuclease H-like"/>
    <property type="match status" value="1"/>
</dbReference>
<dbReference type="Proteomes" id="UP000675881">
    <property type="component" value="Chromosome 2"/>
</dbReference>
<dbReference type="InterPro" id="IPR012337">
    <property type="entry name" value="RNaseH-like_sf"/>
</dbReference>
<dbReference type="EMBL" id="HG994581">
    <property type="protein sequence ID" value="CAF2876195.1"/>
    <property type="molecule type" value="Genomic_DNA"/>
</dbReference>
<gene>
    <name evidence="1" type="ORF">LSAA_6221</name>
</gene>
<sequence length="143" mass="16889">MEVIFEKYLELKTNLSQPQAISIKVDIWSDRKISGYIGITVYWVTKAIDMVQLKSNLLTFERIKGSYTAEKIYGLVDTSLNQFEIKQKLKFLISDNASNMQKAFTLYFPCDEEDSDDEYWYDLNYEDHPLSKIHYLKCFAHFL</sequence>